<gene>
    <name evidence="2" type="ORF">R1flu_012248</name>
</gene>
<name>A0ABD1ZA34_9MARC</name>
<evidence type="ECO:0000313" key="2">
    <source>
        <dbReference type="EMBL" id="KAL2644661.1"/>
    </source>
</evidence>
<sequence>MVERMGDNRSRSSSSGGMVPEDGREKAPGNASPGPRRLDWRFAGVATRGSGVCLWCHVCREAATGAKHQRAPVIRVSPTVPMV</sequence>
<evidence type="ECO:0000256" key="1">
    <source>
        <dbReference type="SAM" id="MobiDB-lite"/>
    </source>
</evidence>
<feature type="region of interest" description="Disordered" evidence="1">
    <location>
        <begin position="1"/>
        <end position="38"/>
    </location>
</feature>
<protein>
    <submittedName>
        <fullName evidence="2">Uncharacterized protein</fullName>
    </submittedName>
</protein>
<dbReference type="Proteomes" id="UP001605036">
    <property type="component" value="Unassembled WGS sequence"/>
</dbReference>
<reference evidence="2 3" key="1">
    <citation type="submission" date="2024-09" db="EMBL/GenBank/DDBJ databases">
        <title>Chromosome-scale assembly of Riccia fluitans.</title>
        <authorList>
            <person name="Paukszto L."/>
            <person name="Sawicki J."/>
            <person name="Karawczyk K."/>
            <person name="Piernik-Szablinska J."/>
            <person name="Szczecinska M."/>
            <person name="Mazdziarz M."/>
        </authorList>
    </citation>
    <scope>NUCLEOTIDE SEQUENCE [LARGE SCALE GENOMIC DNA]</scope>
    <source>
        <strain evidence="2">Rf_01</strain>
        <tissue evidence="2">Aerial parts of the thallus</tissue>
    </source>
</reference>
<comment type="caution">
    <text evidence="2">The sequence shown here is derived from an EMBL/GenBank/DDBJ whole genome shotgun (WGS) entry which is preliminary data.</text>
</comment>
<dbReference type="EMBL" id="JBHFFA010000002">
    <property type="protein sequence ID" value="KAL2644661.1"/>
    <property type="molecule type" value="Genomic_DNA"/>
</dbReference>
<keyword evidence="3" id="KW-1185">Reference proteome</keyword>
<feature type="compositionally biased region" description="Basic and acidic residues" evidence="1">
    <location>
        <begin position="1"/>
        <end position="10"/>
    </location>
</feature>
<dbReference type="AlphaFoldDB" id="A0ABD1ZA34"/>
<proteinExistence type="predicted"/>
<accession>A0ABD1ZA34</accession>
<evidence type="ECO:0000313" key="3">
    <source>
        <dbReference type="Proteomes" id="UP001605036"/>
    </source>
</evidence>
<organism evidence="2 3">
    <name type="scientific">Riccia fluitans</name>
    <dbReference type="NCBI Taxonomy" id="41844"/>
    <lineage>
        <taxon>Eukaryota</taxon>
        <taxon>Viridiplantae</taxon>
        <taxon>Streptophyta</taxon>
        <taxon>Embryophyta</taxon>
        <taxon>Marchantiophyta</taxon>
        <taxon>Marchantiopsida</taxon>
        <taxon>Marchantiidae</taxon>
        <taxon>Marchantiales</taxon>
        <taxon>Ricciaceae</taxon>
        <taxon>Riccia</taxon>
    </lineage>
</organism>